<evidence type="ECO:0000313" key="4">
    <source>
        <dbReference type="EMBL" id="GLB46127.1"/>
    </source>
</evidence>
<protein>
    <recommendedName>
        <fullName evidence="3">CAAX prenyl protease 2/Lysostaphin resistance protein A-like domain-containing protein</fullName>
    </recommendedName>
</protein>
<dbReference type="GO" id="GO:0080120">
    <property type="term" value="P:CAAX-box protein maturation"/>
    <property type="evidence" value="ECO:0007669"/>
    <property type="project" value="UniProtKB-ARBA"/>
</dbReference>
<dbReference type="AlphaFoldDB" id="A0A9W6AYR5"/>
<sequence>MNKNSHYICKISIVYFSLISLILLLNIIHKSLFNSVSNYYNNIIIIINYLFTFTYLYYLNQKVINQKILLINIKKYLSILLLIIFFTLFTIYKSVLFNWVGTLSIRDLEMSVGAGILEEYVFRGIILLLFLKMFNSKNNNIRTNCFLSIISSSLLFSFLHILNIITISQNIIITLVQIMFTISIGIINSTVYLKTFNLLVPVIMHILWDLMSSTKLLNQNYTFNELIFILIFLIIISIFMSLLTLKKKSTKKITKKFRIRTKS</sequence>
<feature type="domain" description="CAAX prenyl protease 2/Lysostaphin resistance protein A-like" evidence="3">
    <location>
        <begin position="110"/>
        <end position="211"/>
    </location>
</feature>
<dbReference type="RefSeq" id="WP_373876889.1">
    <property type="nucleotide sequence ID" value="NZ_BRPL01000002.1"/>
</dbReference>
<dbReference type="Pfam" id="PF02517">
    <property type="entry name" value="Rce1-like"/>
    <property type="match status" value="1"/>
</dbReference>
<feature type="transmembrane region" description="Helical" evidence="2">
    <location>
        <begin position="7"/>
        <end position="27"/>
    </location>
</feature>
<name>A0A9W6AYR5_9LACO</name>
<reference evidence="4" key="2">
    <citation type="journal article" date="2023" name="PLoS ONE">
        <title>Philodulcilactobacillus myokoensis gen. nov., sp. nov., a fructophilic, acidophilic, and agar-phobic lactic acid bacterium isolated from fermented vegetable extracts.</title>
        <authorList>
            <person name="Kouya T."/>
            <person name="Ishiyama Y."/>
            <person name="Ohashi S."/>
            <person name="Kumakubo R."/>
            <person name="Yamazaki T."/>
            <person name="Otaki T."/>
        </authorList>
    </citation>
    <scope>NUCLEOTIDE SEQUENCE</scope>
    <source>
        <strain evidence="4">WR16-4</strain>
    </source>
</reference>
<keyword evidence="2" id="KW-1133">Transmembrane helix</keyword>
<dbReference type="GO" id="GO:0004175">
    <property type="term" value="F:endopeptidase activity"/>
    <property type="evidence" value="ECO:0007669"/>
    <property type="project" value="UniProtKB-ARBA"/>
</dbReference>
<feature type="transmembrane region" description="Helical" evidence="2">
    <location>
        <begin position="79"/>
        <end position="100"/>
    </location>
</feature>
<evidence type="ECO:0000313" key="5">
    <source>
        <dbReference type="Proteomes" id="UP001144204"/>
    </source>
</evidence>
<proteinExistence type="inferred from homology"/>
<feature type="transmembrane region" description="Helical" evidence="2">
    <location>
        <begin position="112"/>
        <end position="131"/>
    </location>
</feature>
<evidence type="ECO:0000259" key="3">
    <source>
        <dbReference type="Pfam" id="PF02517"/>
    </source>
</evidence>
<evidence type="ECO:0000256" key="1">
    <source>
        <dbReference type="ARBA" id="ARBA00009067"/>
    </source>
</evidence>
<feature type="transmembrane region" description="Helical" evidence="2">
    <location>
        <begin position="226"/>
        <end position="245"/>
    </location>
</feature>
<accession>A0A9W6AYR5</accession>
<comment type="similarity">
    <text evidence="1">Belongs to the UPF0177 family.</text>
</comment>
<dbReference type="InterPro" id="IPR003675">
    <property type="entry name" value="Rce1/LyrA-like_dom"/>
</dbReference>
<feature type="transmembrane region" description="Helical" evidence="2">
    <location>
        <begin position="143"/>
        <end position="165"/>
    </location>
</feature>
<keyword evidence="2" id="KW-0812">Transmembrane</keyword>
<keyword evidence="5" id="KW-1185">Reference proteome</keyword>
<organism evidence="4 5">
    <name type="scientific">Philodulcilactobacillus myokoensis</name>
    <dbReference type="NCBI Taxonomy" id="2929573"/>
    <lineage>
        <taxon>Bacteria</taxon>
        <taxon>Bacillati</taxon>
        <taxon>Bacillota</taxon>
        <taxon>Bacilli</taxon>
        <taxon>Lactobacillales</taxon>
        <taxon>Lactobacillaceae</taxon>
        <taxon>Philodulcilactobacillus</taxon>
    </lineage>
</organism>
<evidence type="ECO:0000256" key="2">
    <source>
        <dbReference type="SAM" id="Phobius"/>
    </source>
</evidence>
<dbReference type="Proteomes" id="UP001144204">
    <property type="component" value="Unassembled WGS sequence"/>
</dbReference>
<keyword evidence="2" id="KW-0472">Membrane</keyword>
<dbReference type="EMBL" id="BRPL01000002">
    <property type="protein sequence ID" value="GLB46127.1"/>
    <property type="molecule type" value="Genomic_DNA"/>
</dbReference>
<feature type="transmembrane region" description="Helical" evidence="2">
    <location>
        <begin position="196"/>
        <end position="214"/>
    </location>
</feature>
<comment type="caution">
    <text evidence="4">The sequence shown here is derived from an EMBL/GenBank/DDBJ whole genome shotgun (WGS) entry which is preliminary data.</text>
</comment>
<feature type="transmembrane region" description="Helical" evidence="2">
    <location>
        <begin position="171"/>
        <end position="189"/>
    </location>
</feature>
<reference evidence="4" key="1">
    <citation type="submission" date="2022-07" db="EMBL/GenBank/DDBJ databases">
        <authorList>
            <person name="Kouya T."/>
            <person name="Ishiyama Y."/>
        </authorList>
    </citation>
    <scope>NUCLEOTIDE SEQUENCE</scope>
    <source>
        <strain evidence="4">WR16-4</strain>
    </source>
</reference>
<feature type="transmembrane region" description="Helical" evidence="2">
    <location>
        <begin position="39"/>
        <end position="58"/>
    </location>
</feature>
<gene>
    <name evidence="4" type="ORF">WR164_01060</name>
</gene>